<evidence type="ECO:0000256" key="4">
    <source>
        <dbReference type="ARBA" id="ARBA00022605"/>
    </source>
</evidence>
<dbReference type="Gene3D" id="3.40.50.1000">
    <property type="entry name" value="HAD superfamily/HAD-like"/>
    <property type="match status" value="1"/>
</dbReference>
<reference evidence="12 13" key="1">
    <citation type="submission" date="2016-11" db="EMBL/GenBank/DDBJ databases">
        <title>Trade-off between light-utilization and light-protection in marine flavobacteria.</title>
        <authorList>
            <person name="Kumagai Y."/>
        </authorList>
    </citation>
    <scope>NUCLEOTIDE SEQUENCE [LARGE SCALE GENOMIC DNA]</scope>
    <source>
        <strain evidence="12 13">ATCC 700397</strain>
    </source>
</reference>
<keyword evidence="4" id="KW-0028">Amino-acid biosynthesis</keyword>
<evidence type="ECO:0000256" key="8">
    <source>
        <dbReference type="ARBA" id="ARBA00023299"/>
    </source>
</evidence>
<keyword evidence="5" id="KW-0479">Metal-binding</keyword>
<dbReference type="RefSeq" id="WP_104811204.1">
    <property type="nucleotide sequence ID" value="NZ_MQUA01000014.1"/>
</dbReference>
<comment type="pathway">
    <text evidence="2">Amino-acid biosynthesis; L-serine biosynthesis; L-serine from 3-phospho-D-glycerate: step 3/3.</text>
</comment>
<evidence type="ECO:0000256" key="1">
    <source>
        <dbReference type="ARBA" id="ARBA00001946"/>
    </source>
</evidence>
<dbReference type="Proteomes" id="UP000239522">
    <property type="component" value="Unassembled WGS sequence"/>
</dbReference>
<dbReference type="GO" id="GO:0005737">
    <property type="term" value="C:cytoplasm"/>
    <property type="evidence" value="ECO:0007669"/>
    <property type="project" value="TreeGrafter"/>
</dbReference>
<evidence type="ECO:0000256" key="9">
    <source>
        <dbReference type="ARBA" id="ARBA00048138"/>
    </source>
</evidence>
<name>A0A2S7KKY4_9FLAO</name>
<dbReference type="EMBL" id="MQUA01000014">
    <property type="protein sequence ID" value="PQB03285.1"/>
    <property type="molecule type" value="Genomic_DNA"/>
</dbReference>
<evidence type="ECO:0000313" key="12">
    <source>
        <dbReference type="EMBL" id="PQB03285.1"/>
    </source>
</evidence>
<keyword evidence="11" id="KW-0472">Membrane</keyword>
<dbReference type="EC" id="3.1.3.3" evidence="3"/>
<evidence type="ECO:0000256" key="7">
    <source>
        <dbReference type="ARBA" id="ARBA00022842"/>
    </source>
</evidence>
<dbReference type="GO" id="GO:0006564">
    <property type="term" value="P:L-serine biosynthetic process"/>
    <property type="evidence" value="ECO:0007669"/>
    <property type="project" value="UniProtKB-KW"/>
</dbReference>
<dbReference type="SUPFAM" id="SSF56784">
    <property type="entry name" value="HAD-like"/>
    <property type="match status" value="1"/>
</dbReference>
<comment type="catalytic activity">
    <reaction evidence="9">
        <text>O-phospho-L-serine + H2O = L-serine + phosphate</text>
        <dbReference type="Rhea" id="RHEA:21208"/>
        <dbReference type="ChEBI" id="CHEBI:15377"/>
        <dbReference type="ChEBI" id="CHEBI:33384"/>
        <dbReference type="ChEBI" id="CHEBI:43474"/>
        <dbReference type="ChEBI" id="CHEBI:57524"/>
        <dbReference type="EC" id="3.1.3.3"/>
    </reaction>
</comment>
<comment type="catalytic activity">
    <reaction evidence="10">
        <text>O-phospho-D-serine + H2O = D-serine + phosphate</text>
        <dbReference type="Rhea" id="RHEA:24873"/>
        <dbReference type="ChEBI" id="CHEBI:15377"/>
        <dbReference type="ChEBI" id="CHEBI:35247"/>
        <dbReference type="ChEBI" id="CHEBI:43474"/>
        <dbReference type="ChEBI" id="CHEBI:58680"/>
        <dbReference type="EC" id="3.1.3.3"/>
    </reaction>
</comment>
<keyword evidence="7" id="KW-0460">Magnesium</keyword>
<protein>
    <recommendedName>
        <fullName evidence="3">phosphoserine phosphatase</fullName>
        <ecNumber evidence="3">3.1.3.3</ecNumber>
    </recommendedName>
</protein>
<dbReference type="GO" id="GO:0036424">
    <property type="term" value="F:L-phosphoserine phosphatase activity"/>
    <property type="evidence" value="ECO:0007669"/>
    <property type="project" value="TreeGrafter"/>
</dbReference>
<keyword evidence="6 12" id="KW-0378">Hydrolase</keyword>
<dbReference type="InterPro" id="IPR023214">
    <property type="entry name" value="HAD_sf"/>
</dbReference>
<evidence type="ECO:0000256" key="5">
    <source>
        <dbReference type="ARBA" id="ARBA00022723"/>
    </source>
</evidence>
<evidence type="ECO:0000256" key="11">
    <source>
        <dbReference type="SAM" id="Phobius"/>
    </source>
</evidence>
<accession>A0A2S7KKY4</accession>
<dbReference type="AlphaFoldDB" id="A0A2S7KKY4"/>
<dbReference type="Pfam" id="PF12710">
    <property type="entry name" value="HAD"/>
    <property type="match status" value="1"/>
</dbReference>
<comment type="cofactor">
    <cofactor evidence="1">
        <name>Mg(2+)</name>
        <dbReference type="ChEBI" id="CHEBI:18420"/>
    </cofactor>
</comment>
<evidence type="ECO:0000313" key="13">
    <source>
        <dbReference type="Proteomes" id="UP000239522"/>
    </source>
</evidence>
<evidence type="ECO:0000256" key="10">
    <source>
        <dbReference type="ARBA" id="ARBA00048523"/>
    </source>
</evidence>
<dbReference type="GO" id="GO:0000287">
    <property type="term" value="F:magnesium ion binding"/>
    <property type="evidence" value="ECO:0007669"/>
    <property type="project" value="TreeGrafter"/>
</dbReference>
<dbReference type="InterPro" id="IPR036412">
    <property type="entry name" value="HAD-like_sf"/>
</dbReference>
<comment type="caution">
    <text evidence="12">The sequence shown here is derived from an EMBL/GenBank/DDBJ whole genome shotgun (WGS) entry which is preliminary data.</text>
</comment>
<keyword evidence="8" id="KW-0718">Serine biosynthesis</keyword>
<gene>
    <name evidence="12" type="ORF">BST83_18430</name>
</gene>
<keyword evidence="13" id="KW-1185">Reference proteome</keyword>
<sequence length="322" mass="36517">MKNFNQSNFFHRTGFLLNIIVIAFFISILTSYSQSYSPIGGWSAEVNQKLETFLDSTQHLKTRKVAVFDGDGTVFGQVPNYLADEALYLYADEHFRGKSDPYSVEKMEIINRMIDNGNNVSKEYVEDRVHFLSGLTPERIEEIGYDCYQRFYNDKIYPEMIELIANLKVNDFEVWVITASPELLYQKFLSEVLGIPKVNVVGVKSVVVDGKVSNVMIQPIPQDDGKANALETFIKVEPLIVGGNSRGDMDMLNKSIGLKIVVNPGDKKVRGEDDGEMNGCTVKSYWKKEGVLIVNCNDVPIPNVDFYTTKWKIRKNIAHLKD</sequence>
<evidence type="ECO:0000256" key="6">
    <source>
        <dbReference type="ARBA" id="ARBA00022801"/>
    </source>
</evidence>
<organism evidence="12 13">
    <name type="scientific">Polaribacter filamentus</name>
    <dbReference type="NCBI Taxonomy" id="53483"/>
    <lineage>
        <taxon>Bacteria</taxon>
        <taxon>Pseudomonadati</taxon>
        <taxon>Bacteroidota</taxon>
        <taxon>Flavobacteriia</taxon>
        <taxon>Flavobacteriales</taxon>
        <taxon>Flavobacteriaceae</taxon>
    </lineage>
</organism>
<keyword evidence="11" id="KW-1133">Transmembrane helix</keyword>
<proteinExistence type="predicted"/>
<dbReference type="PANTHER" id="PTHR43344">
    <property type="entry name" value="PHOSPHOSERINE PHOSPHATASE"/>
    <property type="match status" value="1"/>
</dbReference>
<keyword evidence="11" id="KW-0812">Transmembrane</keyword>
<evidence type="ECO:0000256" key="3">
    <source>
        <dbReference type="ARBA" id="ARBA00012640"/>
    </source>
</evidence>
<evidence type="ECO:0000256" key="2">
    <source>
        <dbReference type="ARBA" id="ARBA00005135"/>
    </source>
</evidence>
<feature type="transmembrane region" description="Helical" evidence="11">
    <location>
        <begin position="9"/>
        <end position="29"/>
    </location>
</feature>
<dbReference type="OrthoDB" id="9799365at2"/>
<dbReference type="InterPro" id="IPR050582">
    <property type="entry name" value="HAD-like_SerB"/>
</dbReference>
<dbReference type="PANTHER" id="PTHR43344:SF2">
    <property type="entry name" value="PHOSPHOSERINE PHOSPHATASE"/>
    <property type="match status" value="1"/>
</dbReference>